<proteinExistence type="predicted"/>
<accession>A0AAI9TT89</accession>
<gene>
    <name evidence="1" type="ORF">VN97_g539</name>
</gene>
<organism evidence="1 2">
    <name type="scientific">Penicillium thymicola</name>
    <dbReference type="NCBI Taxonomy" id="293382"/>
    <lineage>
        <taxon>Eukaryota</taxon>
        <taxon>Fungi</taxon>
        <taxon>Dikarya</taxon>
        <taxon>Ascomycota</taxon>
        <taxon>Pezizomycotina</taxon>
        <taxon>Eurotiomycetes</taxon>
        <taxon>Eurotiomycetidae</taxon>
        <taxon>Eurotiales</taxon>
        <taxon>Aspergillaceae</taxon>
        <taxon>Penicillium</taxon>
    </lineage>
</organism>
<reference evidence="1" key="1">
    <citation type="submission" date="2015-06" db="EMBL/GenBank/DDBJ databases">
        <authorList>
            <person name="Nguyen H."/>
        </authorList>
    </citation>
    <scope>NUCLEOTIDE SEQUENCE</scope>
    <source>
        <strain evidence="1">DAOM 180753</strain>
    </source>
</reference>
<protein>
    <submittedName>
        <fullName evidence="1">Uncharacterized protein</fullName>
    </submittedName>
</protein>
<dbReference type="Proteomes" id="UP001227192">
    <property type="component" value="Unassembled WGS sequence"/>
</dbReference>
<keyword evidence="2" id="KW-1185">Reference proteome</keyword>
<name>A0AAI9TT89_PENTH</name>
<dbReference type="EMBL" id="LACB01000007">
    <property type="protein sequence ID" value="KAJ9492696.1"/>
    <property type="molecule type" value="Genomic_DNA"/>
</dbReference>
<reference evidence="1" key="2">
    <citation type="journal article" date="2016" name="Fungal Biol.">
        <title>Ochratoxin A production by Penicillium thymicola.</title>
        <authorList>
            <person name="Nguyen H.D.T."/>
            <person name="McMullin D.R."/>
            <person name="Ponomareva E."/>
            <person name="Riley R."/>
            <person name="Pomraning K.R."/>
            <person name="Baker S.E."/>
            <person name="Seifert K.A."/>
        </authorList>
    </citation>
    <scope>NUCLEOTIDE SEQUENCE</scope>
    <source>
        <strain evidence="1">DAOM 180753</strain>
    </source>
</reference>
<dbReference type="AlphaFoldDB" id="A0AAI9TT89"/>
<evidence type="ECO:0000313" key="2">
    <source>
        <dbReference type="Proteomes" id="UP001227192"/>
    </source>
</evidence>
<sequence>MGESCAGGKAYLYLSNSSDLADGGFCCERGKFAFTLDVRKSDKSGALPVGLDPRSMDNLAAESLCTDHYIFGR</sequence>
<evidence type="ECO:0000313" key="1">
    <source>
        <dbReference type="EMBL" id="KAJ9492696.1"/>
    </source>
</evidence>
<comment type="caution">
    <text evidence="1">The sequence shown here is derived from an EMBL/GenBank/DDBJ whole genome shotgun (WGS) entry which is preliminary data.</text>
</comment>